<dbReference type="Pfam" id="PF02852">
    <property type="entry name" value="Pyr_redox_dim"/>
    <property type="match status" value="1"/>
</dbReference>
<dbReference type="SUPFAM" id="SSF55424">
    <property type="entry name" value="FAD/NAD-linked reductases, dimerisation (C-terminal) domain"/>
    <property type="match status" value="1"/>
</dbReference>
<dbReference type="AlphaFoldDB" id="A0A923EB20"/>
<feature type="domain" description="Pyridine nucleotide-disulphide oxidoreductase dimerisation" evidence="7">
    <location>
        <begin position="336"/>
        <end position="434"/>
    </location>
</feature>
<evidence type="ECO:0000256" key="2">
    <source>
        <dbReference type="ARBA" id="ARBA00009130"/>
    </source>
</evidence>
<evidence type="ECO:0000256" key="1">
    <source>
        <dbReference type="ARBA" id="ARBA00001974"/>
    </source>
</evidence>
<reference evidence="9 10" key="1">
    <citation type="submission" date="2020-04" db="EMBL/GenBank/DDBJ databases">
        <title>Genomic insights into acetone-butanol-ethanol (ABE) fermentation by sequencing solventogenic clostridia strains.</title>
        <authorList>
            <person name="Brown S."/>
        </authorList>
    </citation>
    <scope>NUCLEOTIDE SEQUENCE [LARGE SCALE GENOMIC DNA]</scope>
    <source>
        <strain evidence="9 10">DJ011</strain>
    </source>
</reference>
<protein>
    <submittedName>
        <fullName evidence="9">FAD-dependent oxidoreductase</fullName>
    </submittedName>
</protein>
<gene>
    <name evidence="9" type="ORF">HGG79_07815</name>
</gene>
<comment type="caution">
    <text evidence="9">The sequence shown here is derived from an EMBL/GenBank/DDBJ whole genome shotgun (WGS) entry which is preliminary data.</text>
</comment>
<dbReference type="Proteomes" id="UP000563151">
    <property type="component" value="Unassembled WGS sequence"/>
</dbReference>
<dbReference type="InterPro" id="IPR016156">
    <property type="entry name" value="FAD/NAD-linked_Rdtase_dimer_sf"/>
</dbReference>
<keyword evidence="10" id="KW-1185">Reference proteome</keyword>
<keyword evidence="4" id="KW-0274">FAD</keyword>
<dbReference type="PANTHER" id="PTHR43429:SF1">
    <property type="entry name" value="NAD(P)H SULFUR OXIDOREDUCTASE (COA-DEPENDENT)"/>
    <property type="match status" value="1"/>
</dbReference>
<dbReference type="Gene3D" id="3.50.50.60">
    <property type="entry name" value="FAD/NAD(P)-binding domain"/>
    <property type="match status" value="2"/>
</dbReference>
<accession>A0A923EB20</accession>
<keyword evidence="5" id="KW-0560">Oxidoreductase</keyword>
<dbReference type="PANTHER" id="PTHR43429">
    <property type="entry name" value="PYRIDINE NUCLEOTIDE-DISULFIDE OXIDOREDUCTASE DOMAIN-CONTAINING"/>
    <property type="match status" value="1"/>
</dbReference>
<evidence type="ECO:0000256" key="6">
    <source>
        <dbReference type="ARBA" id="ARBA00023284"/>
    </source>
</evidence>
<dbReference type="EMBL" id="JAAZWO010000007">
    <property type="protein sequence ID" value="MBC2397679.1"/>
    <property type="molecule type" value="Genomic_DNA"/>
</dbReference>
<dbReference type="PRINTS" id="PR00368">
    <property type="entry name" value="FADPNR"/>
</dbReference>
<organism evidence="9 10">
    <name type="scientific">Clostridium tetanomorphum</name>
    <dbReference type="NCBI Taxonomy" id="1553"/>
    <lineage>
        <taxon>Bacteria</taxon>
        <taxon>Bacillati</taxon>
        <taxon>Bacillota</taxon>
        <taxon>Clostridia</taxon>
        <taxon>Eubacteriales</taxon>
        <taxon>Clostridiaceae</taxon>
        <taxon>Clostridium</taxon>
    </lineage>
</organism>
<evidence type="ECO:0000256" key="5">
    <source>
        <dbReference type="ARBA" id="ARBA00023002"/>
    </source>
</evidence>
<dbReference type="InterPro" id="IPR023753">
    <property type="entry name" value="FAD/NAD-binding_dom"/>
</dbReference>
<dbReference type="InterPro" id="IPR036188">
    <property type="entry name" value="FAD/NAD-bd_sf"/>
</dbReference>
<dbReference type="InterPro" id="IPR004099">
    <property type="entry name" value="Pyr_nucl-diS_OxRdtase_dimer"/>
</dbReference>
<evidence type="ECO:0000259" key="8">
    <source>
        <dbReference type="Pfam" id="PF07992"/>
    </source>
</evidence>
<evidence type="ECO:0000256" key="4">
    <source>
        <dbReference type="ARBA" id="ARBA00022827"/>
    </source>
</evidence>
<dbReference type="RefSeq" id="WP_051593281.1">
    <property type="nucleotide sequence ID" value="NZ_JAAZWO010000007.1"/>
</dbReference>
<dbReference type="PRINTS" id="PR00411">
    <property type="entry name" value="PNDRDTASEI"/>
</dbReference>
<dbReference type="InterPro" id="IPR050260">
    <property type="entry name" value="FAD-bd_OxRdtase"/>
</dbReference>
<evidence type="ECO:0000259" key="7">
    <source>
        <dbReference type="Pfam" id="PF02852"/>
    </source>
</evidence>
<evidence type="ECO:0000313" key="9">
    <source>
        <dbReference type="EMBL" id="MBC2397679.1"/>
    </source>
</evidence>
<name>A0A923EB20_CLOTT</name>
<evidence type="ECO:0000256" key="3">
    <source>
        <dbReference type="ARBA" id="ARBA00022630"/>
    </source>
</evidence>
<comment type="cofactor">
    <cofactor evidence="1">
        <name>FAD</name>
        <dbReference type="ChEBI" id="CHEBI:57692"/>
    </cofactor>
</comment>
<sequence length="453" mass="50128">MKQNKKLIIIGAVAGGTTAGTQARRNDSNLEITIYEKDKDISYSGCGLPYYIGGIIKDRKEIVPRDNEYFKEKYNIDIKTQHEVLVIDSINKKVLIKNLINNEIFEDTYDNLVISTGAVPFVPNKQWLGKENVFTLRNVSSGDKILDYINTNKPKSAVIIGTGFIGLELCENLCKRNIEVILVELKDQIMPPLDKDMADLLEEYIIANGVKVYKDETVLELKGDNEIKEVVTNKRTLETDMVILSIGIRPNTELAEKAGVELGKTKAIKVNEKMQTNINNIYAVGDCAEVFSIIHKDYVYRPLGSTANKMGRIAGKNITGENKLFKGILSTGIFKMFDKTVAFLGMNENELEHGGIKRKILKVKTFNKPSYMEGATKMDIKLICEENSDRILGVQIIGGEGVDKAIDTFAAIVSLGGTGKDLANIDLAYSPPYSTVNSPVIQCGIVAEGNLNN</sequence>
<feature type="domain" description="FAD/NAD(P)-binding" evidence="8">
    <location>
        <begin position="6"/>
        <end position="292"/>
    </location>
</feature>
<dbReference type="Pfam" id="PF07992">
    <property type="entry name" value="Pyr_redox_2"/>
    <property type="match status" value="1"/>
</dbReference>
<evidence type="ECO:0000313" key="10">
    <source>
        <dbReference type="Proteomes" id="UP000563151"/>
    </source>
</evidence>
<comment type="similarity">
    <text evidence="2">Belongs to the class-III pyridine nucleotide-disulfide oxidoreductase family.</text>
</comment>
<keyword evidence="3" id="KW-0285">Flavoprotein</keyword>
<keyword evidence="6" id="KW-0676">Redox-active center</keyword>
<proteinExistence type="inferred from homology"/>
<dbReference type="GO" id="GO:0016491">
    <property type="term" value="F:oxidoreductase activity"/>
    <property type="evidence" value="ECO:0007669"/>
    <property type="project" value="UniProtKB-KW"/>
</dbReference>
<dbReference type="SUPFAM" id="SSF51905">
    <property type="entry name" value="FAD/NAD(P)-binding domain"/>
    <property type="match status" value="1"/>
</dbReference>